<feature type="non-terminal residue" evidence="4">
    <location>
        <position position="295"/>
    </location>
</feature>
<comment type="caution">
    <text evidence="4">The sequence shown here is derived from an EMBL/GenBank/DDBJ whole genome shotgun (WGS) entry which is preliminary data.</text>
</comment>
<keyword evidence="5" id="KW-1185">Reference proteome</keyword>
<evidence type="ECO:0000259" key="3">
    <source>
        <dbReference type="Pfam" id="PF16763"/>
    </source>
</evidence>
<evidence type="ECO:0000313" key="5">
    <source>
        <dbReference type="Proteomes" id="UP000886998"/>
    </source>
</evidence>
<accession>A0A8X6MLB4</accession>
<feature type="compositionally biased region" description="Low complexity" evidence="1">
    <location>
        <begin position="237"/>
        <end position="251"/>
    </location>
</feature>
<keyword evidence="2" id="KW-0732">Signal</keyword>
<evidence type="ECO:0000256" key="1">
    <source>
        <dbReference type="SAM" id="MobiDB-lite"/>
    </source>
</evidence>
<feature type="chain" id="PRO_5036444892" evidence="2">
    <location>
        <begin position="19"/>
        <end position="295"/>
    </location>
</feature>
<reference evidence="4" key="1">
    <citation type="submission" date="2020-08" db="EMBL/GenBank/DDBJ databases">
        <title>Multicomponent nature underlies the extraordinary mechanical properties of spider dragline silk.</title>
        <authorList>
            <person name="Kono N."/>
            <person name="Nakamura H."/>
            <person name="Mori M."/>
            <person name="Yoshida Y."/>
            <person name="Ohtoshi R."/>
            <person name="Malay A.D."/>
            <person name="Moran D.A.P."/>
            <person name="Tomita M."/>
            <person name="Numata K."/>
            <person name="Arakawa K."/>
        </authorList>
    </citation>
    <scope>NUCLEOTIDE SEQUENCE</scope>
</reference>
<organism evidence="4 5">
    <name type="scientific">Trichonephila inaurata madagascariensis</name>
    <dbReference type="NCBI Taxonomy" id="2747483"/>
    <lineage>
        <taxon>Eukaryota</taxon>
        <taxon>Metazoa</taxon>
        <taxon>Ecdysozoa</taxon>
        <taxon>Arthropoda</taxon>
        <taxon>Chelicerata</taxon>
        <taxon>Arachnida</taxon>
        <taxon>Araneae</taxon>
        <taxon>Araneomorphae</taxon>
        <taxon>Entelegynae</taxon>
        <taxon>Araneoidea</taxon>
        <taxon>Nephilidae</taxon>
        <taxon>Trichonephila</taxon>
        <taxon>Trichonephila inaurata</taxon>
    </lineage>
</organism>
<dbReference type="Proteomes" id="UP000886998">
    <property type="component" value="Unassembled WGS sequence"/>
</dbReference>
<dbReference type="EMBL" id="BMAV01028257">
    <property type="protein sequence ID" value="GFS66801.1"/>
    <property type="molecule type" value="Genomic_DNA"/>
</dbReference>
<dbReference type="InterPro" id="IPR038243">
    <property type="entry name" value="Spidroin_N_sf"/>
</dbReference>
<feature type="region of interest" description="Disordered" evidence="1">
    <location>
        <begin position="190"/>
        <end position="295"/>
    </location>
</feature>
<evidence type="ECO:0000256" key="2">
    <source>
        <dbReference type="SAM" id="SignalP"/>
    </source>
</evidence>
<dbReference type="OrthoDB" id="7474354at2759"/>
<proteinExistence type="predicted"/>
<feature type="signal peptide" evidence="2">
    <location>
        <begin position="1"/>
        <end position="18"/>
    </location>
</feature>
<dbReference type="AlphaFoldDB" id="A0A8X6MLB4"/>
<sequence>MGWISHVIVLLYLVGTLAKPQRFYEPGLGVVQNEHLLDANTGEKFSNVFERSLRMCGAFTNEEAREYKQIILVLSDAFGSFPDFKRATPGVLKATAASFASAIAEKTAADIGTSELYEKTRCVIQALMKAFIVTTGMTNPFFILEVEKLIEVFYLTRGISYSPVTFGDGGEDIGGGVKGVETVPSDNFEAAAPKQSNLGEKPVAPGGGNTHGEYDTGSYPNGEYDSESTPSGEYDSESSSNFDYDSESSPSGEYDTGSYPTGEYDSESYPSGEYDSESSSNGEYDTGSYPTGEYD</sequence>
<name>A0A8X6MLB4_9ARAC</name>
<feature type="domain" description="Spidroin N-terminal" evidence="3">
    <location>
        <begin position="38"/>
        <end position="153"/>
    </location>
</feature>
<protein>
    <submittedName>
        <fullName evidence="4">Aggregate spidroin 1B variant 1</fullName>
    </submittedName>
</protein>
<dbReference type="InterPro" id="IPR031913">
    <property type="entry name" value="Spidroin_N"/>
</dbReference>
<gene>
    <name evidence="4" type="primary">AgSp1B1</name>
    <name evidence="4" type="ORF">TNIN_600321</name>
</gene>
<dbReference type="Gene3D" id="1.10.274.70">
    <property type="match status" value="1"/>
</dbReference>
<dbReference type="Pfam" id="PF16763">
    <property type="entry name" value="Spidroin_N"/>
    <property type="match status" value="1"/>
</dbReference>
<evidence type="ECO:0000313" key="4">
    <source>
        <dbReference type="EMBL" id="GFS66801.1"/>
    </source>
</evidence>